<proteinExistence type="predicted"/>
<evidence type="ECO:0000313" key="2">
    <source>
        <dbReference type="EMBL" id="EXX85947.1"/>
    </source>
</evidence>
<gene>
    <name evidence="2" type="ORF">BG53_07235</name>
</gene>
<evidence type="ECO:0000259" key="1">
    <source>
        <dbReference type="Pfam" id="PF13037"/>
    </source>
</evidence>
<dbReference type="InterPro" id="IPR025006">
    <property type="entry name" value="DUF3900"/>
</dbReference>
<name>A0A9W5RZ70_9BACL</name>
<organism evidence="2 3">
    <name type="scientific">Paenibacillus darwinianus</name>
    <dbReference type="NCBI Taxonomy" id="1380763"/>
    <lineage>
        <taxon>Bacteria</taxon>
        <taxon>Bacillati</taxon>
        <taxon>Bacillota</taxon>
        <taxon>Bacilli</taxon>
        <taxon>Bacillales</taxon>
        <taxon>Paenibacillaceae</taxon>
        <taxon>Paenibacillus</taxon>
    </lineage>
</organism>
<feature type="domain" description="DUF3898" evidence="1">
    <location>
        <begin position="265"/>
        <end position="352"/>
    </location>
</feature>
<dbReference type="InterPro" id="IPR025012">
    <property type="entry name" value="DUF3898"/>
</dbReference>
<protein>
    <recommendedName>
        <fullName evidence="1">DUF3898 domain-containing protein</fullName>
    </recommendedName>
</protein>
<sequence>MSLSIQYLSFFVIQTDGEEAGASKQLKHFQTLDGEAYYDSELKSFLDSEFMRILKRKVERNPGSVNAPTKIGRFEVEPGHELTANPNFNLLQRLRTADNREQFLGFADEIVRVYMDTSAVRGGALIAATATMKTHFDEPFVFLMKCDFEPKIARISDERSLISHVEMAISARNIKSIQYPHMPEEGMIEPWELKIHQASHARYFEDFLKYVSYDKPLPELMNEQILGMVHQHMEEKWQDTPQDNELRQEDEQKLEFWAASDKRDIQGRWTHETVTEAAAQLIEHKPDLGFGFKLDGVAVKGLLADYGTKIHFTKHNGKYVVMLEGDSFQFDRGMSPVELLHPDPLETVLDRIGQSSADDDAPWD</sequence>
<keyword evidence="3" id="KW-1185">Reference proteome</keyword>
<dbReference type="Pfam" id="PF13039">
    <property type="entry name" value="DUF3900"/>
    <property type="match status" value="1"/>
</dbReference>
<dbReference type="Pfam" id="PF13037">
    <property type="entry name" value="DUF3898"/>
    <property type="match status" value="1"/>
</dbReference>
<dbReference type="RefSeq" id="WP_036584867.1">
    <property type="nucleotide sequence ID" value="NZ_KK082139.1"/>
</dbReference>
<comment type="caution">
    <text evidence="2">The sequence shown here is derived from an EMBL/GenBank/DDBJ whole genome shotgun (WGS) entry which is preliminary data.</text>
</comment>
<accession>A0A9W5RZ70</accession>
<evidence type="ECO:0000313" key="3">
    <source>
        <dbReference type="Proteomes" id="UP000053750"/>
    </source>
</evidence>
<dbReference type="EMBL" id="JFHU01000205">
    <property type="protein sequence ID" value="EXX85947.1"/>
    <property type="molecule type" value="Genomic_DNA"/>
</dbReference>
<dbReference type="OrthoDB" id="2974172at2"/>
<dbReference type="AlphaFoldDB" id="A0A9W5RZ70"/>
<reference evidence="2 3" key="1">
    <citation type="submission" date="2014-02" db="EMBL/GenBank/DDBJ databases">
        <title>Genome sequence of Paenibacillus darwinianus reveals adaptive mechanisms for survival in Antarctic soils.</title>
        <authorList>
            <person name="Dsouza M."/>
            <person name="Taylor M.W."/>
            <person name="Turner S.J."/>
            <person name="Aislabie J."/>
        </authorList>
    </citation>
    <scope>NUCLEOTIDE SEQUENCE [LARGE SCALE GENOMIC DNA]</scope>
    <source>
        <strain evidence="2 3">CE1</strain>
    </source>
</reference>
<dbReference type="Proteomes" id="UP000053750">
    <property type="component" value="Unassembled WGS sequence"/>
</dbReference>